<keyword evidence="1" id="KW-0472">Membrane</keyword>
<dbReference type="KEGG" id="thas:C6Y53_20895"/>
<gene>
    <name evidence="2" type="ORF">C6Y53_20895</name>
</gene>
<name>A0A5C2H2H6_9RHOB</name>
<accession>A0A5C2H2H6</accession>
<organism evidence="2 3">
    <name type="scientific">Pukyongiella litopenaei</name>
    <dbReference type="NCBI Taxonomy" id="2605946"/>
    <lineage>
        <taxon>Bacteria</taxon>
        <taxon>Pseudomonadati</taxon>
        <taxon>Pseudomonadota</taxon>
        <taxon>Alphaproteobacteria</taxon>
        <taxon>Rhodobacterales</taxon>
        <taxon>Paracoccaceae</taxon>
        <taxon>Pukyongiella</taxon>
    </lineage>
</organism>
<feature type="transmembrane region" description="Helical" evidence="1">
    <location>
        <begin position="134"/>
        <end position="158"/>
    </location>
</feature>
<dbReference type="Proteomes" id="UP000237655">
    <property type="component" value="Plasmid p5"/>
</dbReference>
<reference evidence="2 3" key="1">
    <citation type="submission" date="2019-09" db="EMBL/GenBank/DDBJ databases">
        <title>Novel bacterium SH-1.</title>
        <authorList>
            <person name="Kim Y.-S."/>
            <person name="Kim K.-H."/>
        </authorList>
    </citation>
    <scope>NUCLEOTIDE SEQUENCE [LARGE SCALE GENOMIC DNA]</scope>
    <source>
        <strain evidence="2 3">SH-1</strain>
        <plasmid evidence="2 3">p5</plasmid>
    </source>
</reference>
<keyword evidence="1" id="KW-0812">Transmembrane</keyword>
<dbReference type="EMBL" id="CP043623">
    <property type="protein sequence ID" value="QEP30657.1"/>
    <property type="molecule type" value="Genomic_DNA"/>
</dbReference>
<geneLocation type="plasmid" evidence="2 3">
    <name>p5</name>
</geneLocation>
<keyword evidence="2" id="KW-0614">Plasmid</keyword>
<proteinExistence type="predicted"/>
<evidence type="ECO:0000313" key="2">
    <source>
        <dbReference type="EMBL" id="QEP30657.1"/>
    </source>
</evidence>
<keyword evidence="1" id="KW-1133">Transmembrane helix</keyword>
<dbReference type="RefSeq" id="WP_149615827.1">
    <property type="nucleotide sequence ID" value="NZ_CP043623.1"/>
</dbReference>
<evidence type="ECO:0000313" key="3">
    <source>
        <dbReference type="Proteomes" id="UP000237655"/>
    </source>
</evidence>
<dbReference type="AlphaFoldDB" id="A0A5C2H2H6"/>
<protein>
    <submittedName>
        <fullName evidence="2">Uncharacterized protein</fullName>
    </submittedName>
</protein>
<keyword evidence="3" id="KW-1185">Reference proteome</keyword>
<evidence type="ECO:0000256" key="1">
    <source>
        <dbReference type="SAM" id="Phobius"/>
    </source>
</evidence>
<sequence length="194" mass="20832">MSRETDSEPETWDSLRDVFHREIAGNGGDSAAAFIAILDELDARMGVADDRIERNIEIVDALIGWLKLTQEQLKGLPNQVRRSTAEGVAQLGATTERAATDGARNGARASEQGLEALRAAVSAAEASRRKLARVALIGLPVAFAGALLAGVLFASFAIPTLPRSWQWPCTLIGSEFRTSVDPDSPTTFCVIVRK</sequence>